<keyword evidence="2" id="KW-0326">Glycosidase</keyword>
<keyword evidence="5" id="KW-1185">Reference proteome</keyword>
<keyword evidence="1 4" id="KW-0378">Hydrolase</keyword>
<proteinExistence type="predicted"/>
<dbReference type="RefSeq" id="WP_264497261.1">
    <property type="nucleotide sequence ID" value="NZ_CP109947.1"/>
</dbReference>
<name>A0ABZ2GA57_9GAMM</name>
<evidence type="ECO:0000313" key="5">
    <source>
        <dbReference type="Proteomes" id="UP001379444"/>
    </source>
</evidence>
<dbReference type="PANTHER" id="PTHR12304:SF15">
    <property type="entry name" value="NON-SPECIFIC RIBONUCLEOSIDE HYDROLASE RIHC"/>
    <property type="match status" value="1"/>
</dbReference>
<dbReference type="PROSITE" id="PS01247">
    <property type="entry name" value="IUNH"/>
    <property type="match status" value="1"/>
</dbReference>
<accession>A0ABZ2GA57</accession>
<evidence type="ECO:0000256" key="2">
    <source>
        <dbReference type="ARBA" id="ARBA00023295"/>
    </source>
</evidence>
<reference evidence="4 5" key="1">
    <citation type="journal article" date="2024" name="Front. Plant Sci.">
        <title>Comprehensive phenomic and genomic studies of the species, Pectobacterium cacticida and proposal for reclassification as Alcorniella cacticida comb. nov.</title>
        <authorList>
            <person name="Jonca J."/>
            <person name="Pirhonen M."/>
            <person name="Waleron M.M."/>
            <person name="Gawor J."/>
            <person name="Mrozik A."/>
            <person name="Smoktunowicz M."/>
            <person name="Waleron K."/>
            <person name="Waleron M."/>
        </authorList>
    </citation>
    <scope>NUCLEOTIDE SEQUENCE [LARGE SCALE GENOMIC DNA]</scope>
    <source>
        <strain evidence="4 5">DPMP6</strain>
    </source>
</reference>
<dbReference type="Gene3D" id="3.90.245.10">
    <property type="entry name" value="Ribonucleoside hydrolase-like"/>
    <property type="match status" value="1"/>
</dbReference>
<evidence type="ECO:0000256" key="1">
    <source>
        <dbReference type="ARBA" id="ARBA00022801"/>
    </source>
</evidence>
<dbReference type="EMBL" id="CP125967">
    <property type="protein sequence ID" value="WWO38729.1"/>
    <property type="molecule type" value="Genomic_DNA"/>
</dbReference>
<dbReference type="Proteomes" id="UP001379444">
    <property type="component" value="Chromosome"/>
</dbReference>
<dbReference type="PANTHER" id="PTHR12304">
    <property type="entry name" value="INOSINE-URIDINE PREFERRING NUCLEOSIDE HYDROLASE"/>
    <property type="match status" value="1"/>
</dbReference>
<evidence type="ECO:0000259" key="3">
    <source>
        <dbReference type="Pfam" id="PF01156"/>
    </source>
</evidence>
<dbReference type="InterPro" id="IPR036452">
    <property type="entry name" value="Ribo_hydro-like"/>
</dbReference>
<dbReference type="GO" id="GO:0016787">
    <property type="term" value="F:hydrolase activity"/>
    <property type="evidence" value="ECO:0007669"/>
    <property type="project" value="UniProtKB-KW"/>
</dbReference>
<dbReference type="Pfam" id="PF01156">
    <property type="entry name" value="IU_nuc_hydro"/>
    <property type="match status" value="1"/>
</dbReference>
<evidence type="ECO:0000313" key="4">
    <source>
        <dbReference type="EMBL" id="WWO38729.1"/>
    </source>
</evidence>
<feature type="domain" description="Inosine/uridine-preferring nucleoside hydrolase" evidence="3">
    <location>
        <begin position="5"/>
        <end position="293"/>
    </location>
</feature>
<dbReference type="SUPFAM" id="SSF53590">
    <property type="entry name" value="Nucleoside hydrolase"/>
    <property type="match status" value="1"/>
</dbReference>
<dbReference type="InterPro" id="IPR001910">
    <property type="entry name" value="Inosine/uridine_hydrolase_dom"/>
</dbReference>
<protein>
    <submittedName>
        <fullName evidence="4">Nucleoside hydrolase</fullName>
    </submittedName>
</protein>
<organism evidence="4 5">
    <name type="scientific">Pectobacterium cacticida</name>
    <dbReference type="NCBI Taxonomy" id="69221"/>
    <lineage>
        <taxon>Bacteria</taxon>
        <taxon>Pseudomonadati</taxon>
        <taxon>Pseudomonadota</taxon>
        <taxon>Gammaproteobacteria</taxon>
        <taxon>Enterobacterales</taxon>
        <taxon>Pectobacteriaceae</taxon>
        <taxon>Pectobacterium</taxon>
    </lineage>
</organism>
<dbReference type="InterPro" id="IPR015910">
    <property type="entry name" value="I/U_nuclsd_hydro_CS"/>
</dbReference>
<gene>
    <name evidence="4" type="ORF">QNA12_01470</name>
</gene>
<dbReference type="InterPro" id="IPR023186">
    <property type="entry name" value="IUNH"/>
</dbReference>
<sequence length="306" mass="32628">MSMPLIIDTDPGIDDAIALMVALSDKNLDVRLITTVSGNVSAHQGAINALAIAEYLNVKVAVACGCESPILGKTRNSKHIHGTSGLGSVNLPAPASSYMKCSAVEAIRQALENSEEKVTILCLAAMTNIALFIRQYPSLLEKIERIVFMGGSLGLGNTNSAVEFNLFADPYAAQMVIEAPVRKVMVGLNTTNQAIVRADTINQIRDSGLAGDLIYRLLAGYNTRSGSVINGMPIHDLCALYYVVKPHSFIVSNYHVDVALSGPAAGATVIDIRSLNALSASVSVCTEVAKVNFNEWFFTSVRNMGH</sequence>